<feature type="transmembrane region" description="Helical" evidence="8">
    <location>
        <begin position="291"/>
        <end position="310"/>
    </location>
</feature>
<dbReference type="InterPro" id="IPR057168">
    <property type="entry name" value="DUF7846"/>
</dbReference>
<feature type="transmembrane region" description="Helical" evidence="8">
    <location>
        <begin position="359"/>
        <end position="379"/>
    </location>
</feature>
<keyword evidence="3" id="KW-0328">Glycosyltransferase</keyword>
<feature type="transmembrane region" description="Helical" evidence="8">
    <location>
        <begin position="219"/>
        <end position="238"/>
    </location>
</feature>
<dbReference type="OrthoDB" id="157326at2157"/>
<dbReference type="RefSeq" id="WP_053968210.1">
    <property type="nucleotide sequence ID" value="NZ_LIUF01000003.1"/>
</dbReference>
<keyword evidence="6 8" id="KW-1133">Transmembrane helix</keyword>
<evidence type="ECO:0000313" key="11">
    <source>
        <dbReference type="Proteomes" id="UP000037729"/>
    </source>
</evidence>
<evidence type="ECO:0000256" key="1">
    <source>
        <dbReference type="ARBA" id="ARBA00004651"/>
    </source>
</evidence>
<dbReference type="EMBL" id="LIUF01000003">
    <property type="protein sequence ID" value="KOX93070.1"/>
    <property type="molecule type" value="Genomic_DNA"/>
</dbReference>
<feature type="transmembrane region" description="Helical" evidence="8">
    <location>
        <begin position="125"/>
        <end position="149"/>
    </location>
</feature>
<keyword evidence="4" id="KW-0808">Transferase</keyword>
<evidence type="ECO:0000256" key="8">
    <source>
        <dbReference type="SAM" id="Phobius"/>
    </source>
</evidence>
<evidence type="ECO:0000259" key="9">
    <source>
        <dbReference type="Pfam" id="PF25230"/>
    </source>
</evidence>
<dbReference type="PANTHER" id="PTHR33908">
    <property type="entry name" value="MANNOSYLTRANSFERASE YKCB-RELATED"/>
    <property type="match status" value="1"/>
</dbReference>
<keyword evidence="5 8" id="KW-0812">Transmembrane</keyword>
<name>A0A0N0BNW0_9EURY</name>
<dbReference type="GO" id="GO:0005886">
    <property type="term" value="C:plasma membrane"/>
    <property type="evidence" value="ECO:0007669"/>
    <property type="project" value="UniProtKB-SubCell"/>
</dbReference>
<dbReference type="PATRIC" id="fig|1705562.3.peg.489"/>
<keyword evidence="7 8" id="KW-0472">Membrane</keyword>
<evidence type="ECO:0000256" key="6">
    <source>
        <dbReference type="ARBA" id="ARBA00022989"/>
    </source>
</evidence>
<evidence type="ECO:0000256" key="3">
    <source>
        <dbReference type="ARBA" id="ARBA00022676"/>
    </source>
</evidence>
<feature type="transmembrane region" description="Helical" evidence="8">
    <location>
        <begin position="319"/>
        <end position="339"/>
    </location>
</feature>
<dbReference type="PANTHER" id="PTHR33908:SF11">
    <property type="entry name" value="MEMBRANE PROTEIN"/>
    <property type="match status" value="1"/>
</dbReference>
<evidence type="ECO:0000256" key="4">
    <source>
        <dbReference type="ARBA" id="ARBA00022679"/>
    </source>
</evidence>
<feature type="transmembrane region" description="Helical" evidence="8">
    <location>
        <begin position="12"/>
        <end position="30"/>
    </location>
</feature>
<dbReference type="Proteomes" id="UP000037729">
    <property type="component" value="Unassembled WGS sequence"/>
</dbReference>
<dbReference type="Pfam" id="PF25230">
    <property type="entry name" value="DUF7846"/>
    <property type="match status" value="1"/>
</dbReference>
<evidence type="ECO:0000313" key="10">
    <source>
        <dbReference type="EMBL" id="KOX93070.1"/>
    </source>
</evidence>
<comment type="caution">
    <text evidence="10">The sequence shown here is derived from an EMBL/GenBank/DDBJ whole genome shotgun (WGS) entry which is preliminary data.</text>
</comment>
<comment type="subcellular location">
    <subcellularLocation>
        <location evidence="1">Cell membrane</location>
        <topology evidence="1">Multi-pass membrane protein</topology>
    </subcellularLocation>
</comment>
<accession>A0A0N0BNW0</accession>
<feature type="transmembrane region" description="Helical" evidence="8">
    <location>
        <begin position="189"/>
        <end position="207"/>
    </location>
</feature>
<dbReference type="AlphaFoldDB" id="A0A0N0BNW0"/>
<proteinExistence type="predicted"/>
<evidence type="ECO:0000256" key="7">
    <source>
        <dbReference type="ARBA" id="ARBA00023136"/>
    </source>
</evidence>
<dbReference type="GO" id="GO:0016763">
    <property type="term" value="F:pentosyltransferase activity"/>
    <property type="evidence" value="ECO:0007669"/>
    <property type="project" value="TreeGrafter"/>
</dbReference>
<feature type="transmembrane region" description="Helical" evidence="8">
    <location>
        <begin position="95"/>
        <end position="113"/>
    </location>
</feature>
<protein>
    <recommendedName>
        <fullName evidence="9">DUF7846 domain-containing protein</fullName>
    </recommendedName>
</protein>
<dbReference type="STRING" id="1705562.AMS69_11520"/>
<keyword evidence="2" id="KW-1003">Cell membrane</keyword>
<sequence>MTRLRRPGVQAGLIALLGGLAVFTLAHVVFPHHTTNHDEGVYLQQAAMLLEGQLFMYPPVEESFRPWFFVADGERLYPKYAPVPAAMFAVGKLLGGYRVALGLIGTGVLALTYHTVREAFDARTGVVATLLMVGSPLFLIEASVFLSYVPATLWNLGFAAAYLHADRTGSRKTAAAAGLSIGVGFFARPYTAVLFATPFILHALWSLRTLDPARFTRLSVTAVGGLTGVAATLAYNHVVTGSALLFPYEVFAPQDGPGFGHREILGYSREFTPAMSLDANAELLWKLLTQWLVAGPLGTAAAAVGLGAVVRRGIDGRQAALAGVLLTVPLGNGYFWGTVNMLGDLSDPTDGLVAFLGPFYHVDMLVPLTAFGAVGVVTVARWTRLLVTDRVSADRVRPVLITVALCGAALGGGAAITTAAEPVSDNYEVTQQLEQAYTPFEERDLDNSLVLLPTPYGDWLNHPFQSVRNDPGFDGDTVYAMQHRQFEVIDAYPDRTYYRYAFRGEWVPFLGLPVEPRLQPVSVAEGETVQTDVSASVPEQAALVSIRLTSDGENDYATVTGTDRLDLRLSTARNRTRLTGDGIEDQVSVPTPDDGTVTLIMFVDYGTGAGFEYRAELPVDRTDEGVRTLTPRLEVCKDQRRCGGEAAYVPGTHRDGISMNATTTAETT</sequence>
<organism evidence="10 11">
    <name type="scientific">Haloarcula rubripromontorii</name>
    <dbReference type="NCBI Taxonomy" id="1705562"/>
    <lineage>
        <taxon>Archaea</taxon>
        <taxon>Methanobacteriati</taxon>
        <taxon>Methanobacteriota</taxon>
        <taxon>Stenosarchaea group</taxon>
        <taxon>Halobacteria</taxon>
        <taxon>Halobacteriales</taxon>
        <taxon>Haloarculaceae</taxon>
        <taxon>Haloarcula</taxon>
    </lineage>
</organism>
<evidence type="ECO:0000256" key="2">
    <source>
        <dbReference type="ARBA" id="ARBA00022475"/>
    </source>
</evidence>
<dbReference type="GO" id="GO:0008610">
    <property type="term" value="P:lipid biosynthetic process"/>
    <property type="evidence" value="ECO:0007669"/>
    <property type="project" value="UniProtKB-ARBA"/>
</dbReference>
<reference evidence="10 11" key="1">
    <citation type="submission" date="2015-08" db="EMBL/GenBank/DDBJ databases">
        <title>Genomes of Isolates from Cabo Rojo, PR.</title>
        <authorList>
            <person name="Sanchez-Nieves R.L."/>
            <person name="Montalvo-Rodriguez R."/>
        </authorList>
    </citation>
    <scope>NUCLEOTIDE SEQUENCE [LARGE SCALE GENOMIC DNA]</scope>
    <source>
        <strain evidence="10 11">SL3</strain>
    </source>
</reference>
<evidence type="ECO:0000256" key="5">
    <source>
        <dbReference type="ARBA" id="ARBA00022692"/>
    </source>
</evidence>
<dbReference type="InterPro" id="IPR050297">
    <property type="entry name" value="LipidA_mod_glycosyltrf_83"/>
</dbReference>
<feature type="domain" description="DUF7846" evidence="9">
    <location>
        <begin position="449"/>
        <end position="615"/>
    </location>
</feature>
<gene>
    <name evidence="10" type="ORF">AMS69_11520</name>
</gene>
<keyword evidence="11" id="KW-1185">Reference proteome</keyword>
<feature type="transmembrane region" description="Helical" evidence="8">
    <location>
        <begin position="399"/>
        <end position="420"/>
    </location>
</feature>